<organism evidence="2 3">
    <name type="scientific">Chelatococcus sambhunathii</name>
    <dbReference type="NCBI Taxonomy" id="363953"/>
    <lineage>
        <taxon>Bacteria</taxon>
        <taxon>Pseudomonadati</taxon>
        <taxon>Pseudomonadota</taxon>
        <taxon>Alphaproteobacteria</taxon>
        <taxon>Hyphomicrobiales</taxon>
        <taxon>Chelatococcaceae</taxon>
        <taxon>Chelatococcus</taxon>
    </lineage>
</organism>
<dbReference type="PANTHER" id="PTHR40265:SF1">
    <property type="entry name" value="GLYOXALASE-LIKE DOMAIN-CONTAINING PROTEIN"/>
    <property type="match status" value="1"/>
</dbReference>
<reference evidence="2" key="1">
    <citation type="submission" date="2020-10" db="EMBL/GenBank/DDBJ databases">
        <authorList>
            <person name="Abbas A."/>
            <person name="Razzaq R."/>
            <person name="Waqas M."/>
            <person name="Abbas N."/>
            <person name="Nielsen T.K."/>
            <person name="Hansen L.H."/>
            <person name="Hussain S."/>
            <person name="Shahid M."/>
        </authorList>
    </citation>
    <scope>NUCLEOTIDE SEQUENCE</scope>
    <source>
        <strain evidence="2">S14</strain>
    </source>
</reference>
<dbReference type="SUPFAM" id="SSF54593">
    <property type="entry name" value="Glyoxalase/Bleomycin resistance protein/Dihydroxybiphenyl dioxygenase"/>
    <property type="match status" value="1"/>
</dbReference>
<evidence type="ECO:0000313" key="2">
    <source>
        <dbReference type="EMBL" id="MDR4305604.1"/>
    </source>
</evidence>
<gene>
    <name evidence="2" type="ORF">IHQ68_03070</name>
</gene>
<dbReference type="Proteomes" id="UP001181622">
    <property type="component" value="Unassembled WGS sequence"/>
</dbReference>
<dbReference type="InterPro" id="IPR029068">
    <property type="entry name" value="Glyas_Bleomycin-R_OHBP_Dase"/>
</dbReference>
<keyword evidence="3" id="KW-1185">Reference proteome</keyword>
<dbReference type="EMBL" id="JADBEO010000004">
    <property type="protein sequence ID" value="MDR4305604.1"/>
    <property type="molecule type" value="Genomic_DNA"/>
</dbReference>
<protein>
    <submittedName>
        <fullName evidence="2">VOC family protein</fullName>
    </submittedName>
</protein>
<evidence type="ECO:0000313" key="3">
    <source>
        <dbReference type="Proteomes" id="UP001181622"/>
    </source>
</evidence>
<dbReference type="Gene3D" id="3.10.180.10">
    <property type="entry name" value="2,3-Dihydroxybiphenyl 1,2-Dioxygenase, domain 1"/>
    <property type="match status" value="1"/>
</dbReference>
<name>A0ABU1DBX6_9HYPH</name>
<proteinExistence type="predicted"/>
<comment type="caution">
    <text evidence="2">The sequence shown here is derived from an EMBL/GenBank/DDBJ whole genome shotgun (WGS) entry which is preliminary data.</text>
</comment>
<dbReference type="InterPro" id="IPR025870">
    <property type="entry name" value="Glyoxalase-like_dom"/>
</dbReference>
<accession>A0ABU1DBX6</accession>
<feature type="domain" description="Glyoxalase-like" evidence="1">
    <location>
        <begin position="5"/>
        <end position="191"/>
    </location>
</feature>
<dbReference type="PANTHER" id="PTHR40265">
    <property type="entry name" value="BLL2707 PROTEIN"/>
    <property type="match status" value="1"/>
</dbReference>
<dbReference type="Pfam" id="PF13468">
    <property type="entry name" value="Glyoxalase_3"/>
    <property type="match status" value="1"/>
</dbReference>
<evidence type="ECO:0000259" key="1">
    <source>
        <dbReference type="Pfam" id="PF13468"/>
    </source>
</evidence>
<sequence>MQRGLDHLIHLVENLDAAGAAYEALGFKVSCENRHPFGTKNRIVQFPGVFIEILAIGDHAPIPEAGPRKFSFAAFHRDRLARAGEGGSALVLESRDAKADAAAFAKSGIGDFEPFFFERRGRRPDGTETHVAFELAFAEDAASPDTSFFACEHKHPENFWSEAAQAHPNGGTGLLGVLLTAENPSDHHVFLKEFSGVRDFRASSLGLHIETPRGRIEVLTQGAFLLRTGVPAPDGEGLRLAAIRVASPNLKAPASPARPRGDQVIGPDRLFGLTLLLEPAPAG</sequence>